<evidence type="ECO:0000256" key="2">
    <source>
        <dbReference type="SAM" id="Phobius"/>
    </source>
</evidence>
<dbReference type="PATRIC" id="fig|1260221.3.peg.1609"/>
<dbReference type="GO" id="GO:0005886">
    <property type="term" value="C:plasma membrane"/>
    <property type="evidence" value="ECO:0007669"/>
    <property type="project" value="TreeGrafter"/>
</dbReference>
<organism evidence="3 4">
    <name type="scientific">Vibrio nigripulchritudo</name>
    <dbReference type="NCBI Taxonomy" id="28173"/>
    <lineage>
        <taxon>Bacteria</taxon>
        <taxon>Pseudomonadati</taxon>
        <taxon>Pseudomonadota</taxon>
        <taxon>Gammaproteobacteria</taxon>
        <taxon>Vibrionales</taxon>
        <taxon>Vibrionaceae</taxon>
        <taxon>Vibrio</taxon>
    </lineage>
</organism>
<evidence type="ECO:0000313" key="3">
    <source>
        <dbReference type="EMBL" id="CCO57798.1"/>
    </source>
</evidence>
<evidence type="ECO:0000256" key="1">
    <source>
        <dbReference type="SAM" id="MobiDB-lite"/>
    </source>
</evidence>
<dbReference type="eggNOG" id="COG3152">
    <property type="taxonomic scope" value="Bacteria"/>
</dbReference>
<reference evidence="3 4" key="1">
    <citation type="journal article" date="2013" name="ISME J.">
        <title>Comparative genomics of pathogenic lineages of Vibrio nigripulchritudo identifies virulence-associated traits.</title>
        <authorList>
            <person name="Goudenege D."/>
            <person name="Labreuche Y."/>
            <person name="Krin E."/>
            <person name="Ansquer D."/>
            <person name="Mangenot S."/>
            <person name="Calteau A."/>
            <person name="Medigue C."/>
            <person name="Mazel D."/>
            <person name="Polz M.F."/>
            <person name="Le Roux F."/>
        </authorList>
    </citation>
    <scope>NUCLEOTIDE SEQUENCE [LARGE SCALE GENOMIC DNA]</scope>
    <source>
        <strain evidence="4">SnF1</strain>
    </source>
</reference>
<keyword evidence="4" id="KW-1185">Reference proteome</keyword>
<dbReference type="AlphaFoldDB" id="U4KFG2"/>
<gene>
    <name evidence="3" type="ORF">VIBNI_A1691</name>
</gene>
<feature type="transmembrane region" description="Helical" evidence="2">
    <location>
        <begin position="76"/>
        <end position="97"/>
    </location>
</feature>
<keyword evidence="2" id="KW-1133">Transmembrane helix</keyword>
<dbReference type="Pfam" id="PF05656">
    <property type="entry name" value="DUF805"/>
    <property type="match status" value="1"/>
</dbReference>
<protein>
    <recommendedName>
        <fullName evidence="5">Inner membrane protein yhaI</fullName>
    </recommendedName>
</protein>
<evidence type="ECO:0008006" key="5">
    <source>
        <dbReference type="Google" id="ProtNLM"/>
    </source>
</evidence>
<evidence type="ECO:0000313" key="4">
    <source>
        <dbReference type="Proteomes" id="UP000016895"/>
    </source>
</evidence>
<dbReference type="PANTHER" id="PTHR34980:SF2">
    <property type="entry name" value="INNER MEMBRANE PROTEIN YHAH-RELATED"/>
    <property type="match status" value="1"/>
</dbReference>
<keyword evidence="2" id="KW-0472">Membrane</keyword>
<name>U4KFG2_9VIBR</name>
<dbReference type="Proteomes" id="UP000016895">
    <property type="component" value="Chromosome 1"/>
</dbReference>
<feature type="transmembrane region" description="Helical" evidence="2">
    <location>
        <begin position="46"/>
        <end position="64"/>
    </location>
</feature>
<feature type="region of interest" description="Disordered" evidence="1">
    <location>
        <begin position="103"/>
        <end position="122"/>
    </location>
</feature>
<feature type="transmembrane region" description="Helical" evidence="2">
    <location>
        <begin position="23"/>
        <end position="40"/>
    </location>
</feature>
<dbReference type="PANTHER" id="PTHR34980">
    <property type="entry name" value="INNER MEMBRANE PROTEIN-RELATED-RELATED"/>
    <property type="match status" value="1"/>
</dbReference>
<dbReference type="EMBL" id="FO203526">
    <property type="protein sequence ID" value="CCO57798.1"/>
    <property type="molecule type" value="Genomic_DNA"/>
</dbReference>
<dbReference type="KEGG" id="vni:VIBNI_A1691"/>
<proteinExistence type="predicted"/>
<dbReference type="OrthoDB" id="9812349at2"/>
<sequence>MEWYLAVLKKYAVFEGRARRKEYWMFILFNAIFTSILGLIDKILGVEFLGIIYGLALIVPGIAVNVRRLHDIGRTGWWVLIALVPFIGWAVLIIFAATEGVKGSNEYGSDPKESDENFAQKF</sequence>
<dbReference type="InterPro" id="IPR008523">
    <property type="entry name" value="DUF805"/>
</dbReference>
<accession>U4KFG2</accession>
<dbReference type="RefSeq" id="WP_022550689.1">
    <property type="nucleotide sequence ID" value="NC_022528.1"/>
</dbReference>
<keyword evidence="2" id="KW-0812">Transmembrane</keyword>